<dbReference type="EMBL" id="BLXT01006466">
    <property type="protein sequence ID" value="GFO31870.1"/>
    <property type="molecule type" value="Genomic_DNA"/>
</dbReference>
<comment type="caution">
    <text evidence="1">The sequence shown here is derived from an EMBL/GenBank/DDBJ whole genome shotgun (WGS) entry which is preliminary data.</text>
</comment>
<dbReference type="Proteomes" id="UP000735302">
    <property type="component" value="Unassembled WGS sequence"/>
</dbReference>
<dbReference type="AlphaFoldDB" id="A0AAV4CGB1"/>
<organism evidence="1 2">
    <name type="scientific">Plakobranchus ocellatus</name>
    <dbReference type="NCBI Taxonomy" id="259542"/>
    <lineage>
        <taxon>Eukaryota</taxon>
        <taxon>Metazoa</taxon>
        <taxon>Spiralia</taxon>
        <taxon>Lophotrochozoa</taxon>
        <taxon>Mollusca</taxon>
        <taxon>Gastropoda</taxon>
        <taxon>Heterobranchia</taxon>
        <taxon>Euthyneura</taxon>
        <taxon>Panpulmonata</taxon>
        <taxon>Sacoglossa</taxon>
        <taxon>Placobranchoidea</taxon>
        <taxon>Plakobranchidae</taxon>
        <taxon>Plakobranchus</taxon>
    </lineage>
</organism>
<keyword evidence="2" id="KW-1185">Reference proteome</keyword>
<gene>
    <name evidence="1" type="ORF">PoB_005837500</name>
</gene>
<name>A0AAV4CGB1_9GAST</name>
<sequence length="84" mass="9804">MLDTSTAASSVRETVISKSALRSAETLLSRGDDTQELTRFIFKCRCKEQNQQTIFNFEQIITRTKQNIFLKGLHKQNLTIRYQY</sequence>
<protein>
    <submittedName>
        <fullName evidence="1">Uncharacterized protein</fullName>
    </submittedName>
</protein>
<accession>A0AAV4CGB1</accession>
<evidence type="ECO:0000313" key="2">
    <source>
        <dbReference type="Proteomes" id="UP000735302"/>
    </source>
</evidence>
<proteinExistence type="predicted"/>
<evidence type="ECO:0000313" key="1">
    <source>
        <dbReference type="EMBL" id="GFO31870.1"/>
    </source>
</evidence>
<reference evidence="1 2" key="1">
    <citation type="journal article" date="2021" name="Elife">
        <title>Chloroplast acquisition without the gene transfer in kleptoplastic sea slugs, Plakobranchus ocellatus.</title>
        <authorList>
            <person name="Maeda T."/>
            <person name="Takahashi S."/>
            <person name="Yoshida T."/>
            <person name="Shimamura S."/>
            <person name="Takaki Y."/>
            <person name="Nagai Y."/>
            <person name="Toyoda A."/>
            <person name="Suzuki Y."/>
            <person name="Arimoto A."/>
            <person name="Ishii H."/>
            <person name="Satoh N."/>
            <person name="Nishiyama T."/>
            <person name="Hasebe M."/>
            <person name="Maruyama T."/>
            <person name="Minagawa J."/>
            <person name="Obokata J."/>
            <person name="Shigenobu S."/>
        </authorList>
    </citation>
    <scope>NUCLEOTIDE SEQUENCE [LARGE SCALE GENOMIC DNA]</scope>
</reference>